<dbReference type="EMBL" id="JAKKPZ010000020">
    <property type="protein sequence ID" value="KAI1712008.1"/>
    <property type="molecule type" value="Genomic_DNA"/>
</dbReference>
<keyword evidence="1" id="KW-1133">Transmembrane helix</keyword>
<dbReference type="AlphaFoldDB" id="A0AAD4R638"/>
<evidence type="ECO:0000313" key="3">
    <source>
        <dbReference type="Proteomes" id="UP001201812"/>
    </source>
</evidence>
<evidence type="ECO:0000313" key="2">
    <source>
        <dbReference type="EMBL" id="KAI1712008.1"/>
    </source>
</evidence>
<dbReference type="GO" id="GO:0006506">
    <property type="term" value="P:GPI anchor biosynthetic process"/>
    <property type="evidence" value="ECO:0007669"/>
    <property type="project" value="InterPro"/>
</dbReference>
<keyword evidence="1" id="KW-0472">Membrane</keyword>
<keyword evidence="3" id="KW-1185">Reference proteome</keyword>
<sequence>MLQLRSYMSRFSQLIRSLCLWLLQTAFNACFIILLLYLTRYVIPPLSNHMIYHGREELIVRRFVREEQMNDIRLEKARSYLAEGNLTRFNIAKDSKRLTISIVASRRPNRELTQLLGYISFYLNDNYKVLICNAEVDSTNRPQEIREFEQFLEVIDLNINGNPVLAPSGNTYDNQLHKESLDYWRCLNISYGYGMSDYILLLEDDALPTAEFNVAINSVMRQLDRLKDIDYVKLFHPWRLRGIPSYVQASALVLFLSYFLQLLLWKDRNLFVILAVALFTHKIFRMHFFELFADAQFYLTQSAYLSLPESCCTQAVLFRGTKVQQIVEELGNQIAKKGHAKDHILDDSRFVGRATDANFVVHIGYFSYLRKQKVPLGNKR</sequence>
<dbReference type="Proteomes" id="UP001201812">
    <property type="component" value="Unassembled WGS sequence"/>
</dbReference>
<organism evidence="2 3">
    <name type="scientific">Ditylenchus destructor</name>
    <dbReference type="NCBI Taxonomy" id="166010"/>
    <lineage>
        <taxon>Eukaryota</taxon>
        <taxon>Metazoa</taxon>
        <taxon>Ecdysozoa</taxon>
        <taxon>Nematoda</taxon>
        <taxon>Chromadorea</taxon>
        <taxon>Rhabditida</taxon>
        <taxon>Tylenchina</taxon>
        <taxon>Tylenchomorpha</taxon>
        <taxon>Sphaerularioidea</taxon>
        <taxon>Anguinidae</taxon>
        <taxon>Anguininae</taxon>
        <taxon>Ditylenchus</taxon>
    </lineage>
</organism>
<dbReference type="PANTHER" id="PTHR31410">
    <property type="entry name" value="TRANSMEMBRANE PROTEIN 246"/>
    <property type="match status" value="1"/>
</dbReference>
<accession>A0AAD4R638</accession>
<dbReference type="GO" id="GO:0016757">
    <property type="term" value="F:glycosyltransferase activity"/>
    <property type="evidence" value="ECO:0007669"/>
    <property type="project" value="InterPro"/>
</dbReference>
<reference evidence="2" key="1">
    <citation type="submission" date="2022-01" db="EMBL/GenBank/DDBJ databases">
        <title>Genome Sequence Resource for Two Populations of Ditylenchus destructor, the Migratory Endoparasitic Phytonematode.</title>
        <authorList>
            <person name="Zhang H."/>
            <person name="Lin R."/>
            <person name="Xie B."/>
        </authorList>
    </citation>
    <scope>NUCLEOTIDE SEQUENCE</scope>
    <source>
        <strain evidence="2">BazhouSP</strain>
    </source>
</reference>
<feature type="transmembrane region" description="Helical" evidence="1">
    <location>
        <begin position="270"/>
        <end position="288"/>
    </location>
</feature>
<name>A0AAD4R638_9BILA</name>
<feature type="transmembrane region" description="Helical" evidence="1">
    <location>
        <begin position="20"/>
        <end position="43"/>
    </location>
</feature>
<proteinExistence type="predicted"/>
<keyword evidence="1 2" id="KW-0812">Transmembrane</keyword>
<dbReference type="InterPro" id="IPR029675">
    <property type="entry name" value="PGAP4"/>
</dbReference>
<dbReference type="PANTHER" id="PTHR31410:SF1">
    <property type="entry name" value="POST-GPI ATTACHMENT TO PROTEINS FACTOR 4"/>
    <property type="match status" value="1"/>
</dbReference>
<feature type="transmembrane region" description="Helical" evidence="1">
    <location>
        <begin position="243"/>
        <end position="264"/>
    </location>
</feature>
<evidence type="ECO:0000256" key="1">
    <source>
        <dbReference type="SAM" id="Phobius"/>
    </source>
</evidence>
<gene>
    <name evidence="2" type="ORF">DdX_09971</name>
</gene>
<dbReference type="GO" id="GO:0000139">
    <property type="term" value="C:Golgi membrane"/>
    <property type="evidence" value="ECO:0007669"/>
    <property type="project" value="InterPro"/>
</dbReference>
<comment type="caution">
    <text evidence="2">The sequence shown here is derived from an EMBL/GenBank/DDBJ whole genome shotgun (WGS) entry which is preliminary data.</text>
</comment>
<protein>
    <submittedName>
        <fullName evidence="2">Transmembrane protein</fullName>
    </submittedName>
</protein>